<feature type="domain" description="HTH tetR-type" evidence="6">
    <location>
        <begin position="15"/>
        <end position="75"/>
    </location>
</feature>
<evidence type="ECO:0000313" key="7">
    <source>
        <dbReference type="EMBL" id="AKT42911.1"/>
    </source>
</evidence>
<dbReference type="Pfam" id="PF16859">
    <property type="entry name" value="TetR_C_11"/>
    <property type="match status" value="1"/>
</dbReference>
<evidence type="ECO:0000259" key="6">
    <source>
        <dbReference type="PROSITE" id="PS50977"/>
    </source>
</evidence>
<feature type="region of interest" description="Disordered" evidence="5">
    <location>
        <begin position="196"/>
        <end position="241"/>
    </location>
</feature>
<dbReference type="RefSeq" id="WP_082363070.1">
    <property type="nucleotide sequence ID" value="NZ_CP012159.1"/>
</dbReference>
<dbReference type="InterPro" id="IPR011075">
    <property type="entry name" value="TetR_C"/>
</dbReference>
<feature type="DNA-binding region" description="H-T-H motif" evidence="4">
    <location>
        <begin position="38"/>
        <end position="57"/>
    </location>
</feature>
<dbReference type="SUPFAM" id="SSF48498">
    <property type="entry name" value="Tetracyclin repressor-like, C-terminal domain"/>
    <property type="match status" value="1"/>
</dbReference>
<dbReference type="PATRIC" id="fig|52.7.peg.7837"/>
<organism evidence="7 8">
    <name type="scientific">Chondromyces crocatus</name>
    <dbReference type="NCBI Taxonomy" id="52"/>
    <lineage>
        <taxon>Bacteria</taxon>
        <taxon>Pseudomonadati</taxon>
        <taxon>Myxococcota</taxon>
        <taxon>Polyangia</taxon>
        <taxon>Polyangiales</taxon>
        <taxon>Polyangiaceae</taxon>
        <taxon>Chondromyces</taxon>
    </lineage>
</organism>
<dbReference type="GO" id="GO:0003700">
    <property type="term" value="F:DNA-binding transcription factor activity"/>
    <property type="evidence" value="ECO:0007669"/>
    <property type="project" value="TreeGrafter"/>
</dbReference>
<dbReference type="Proteomes" id="UP000067626">
    <property type="component" value="Chromosome"/>
</dbReference>
<dbReference type="PROSITE" id="PS50977">
    <property type="entry name" value="HTH_TETR_2"/>
    <property type="match status" value="1"/>
</dbReference>
<dbReference type="OrthoDB" id="9796019at2"/>
<dbReference type="SUPFAM" id="SSF46689">
    <property type="entry name" value="Homeodomain-like"/>
    <property type="match status" value="1"/>
</dbReference>
<dbReference type="PANTHER" id="PTHR30055">
    <property type="entry name" value="HTH-TYPE TRANSCRIPTIONAL REGULATOR RUTR"/>
    <property type="match status" value="1"/>
</dbReference>
<evidence type="ECO:0000256" key="3">
    <source>
        <dbReference type="ARBA" id="ARBA00023163"/>
    </source>
</evidence>
<dbReference type="Gene3D" id="1.10.357.10">
    <property type="entry name" value="Tetracycline Repressor, domain 2"/>
    <property type="match status" value="1"/>
</dbReference>
<evidence type="ECO:0000256" key="1">
    <source>
        <dbReference type="ARBA" id="ARBA00023015"/>
    </source>
</evidence>
<dbReference type="InterPro" id="IPR023772">
    <property type="entry name" value="DNA-bd_HTH_TetR-type_CS"/>
</dbReference>
<dbReference type="KEGG" id="ccro:CMC5_071390"/>
<keyword evidence="8" id="KW-1185">Reference proteome</keyword>
<dbReference type="InterPro" id="IPR009057">
    <property type="entry name" value="Homeodomain-like_sf"/>
</dbReference>
<dbReference type="AlphaFoldDB" id="A0A0K1EPY4"/>
<dbReference type="Gene3D" id="1.10.10.60">
    <property type="entry name" value="Homeodomain-like"/>
    <property type="match status" value="1"/>
</dbReference>
<dbReference type="GO" id="GO:0000976">
    <property type="term" value="F:transcription cis-regulatory region binding"/>
    <property type="evidence" value="ECO:0007669"/>
    <property type="project" value="TreeGrafter"/>
</dbReference>
<keyword evidence="2 4" id="KW-0238">DNA-binding</keyword>
<gene>
    <name evidence="7" type="ORF">CMC5_071390</name>
</gene>
<dbReference type="Pfam" id="PF00440">
    <property type="entry name" value="TetR_N"/>
    <property type="match status" value="1"/>
</dbReference>
<keyword evidence="1" id="KW-0805">Transcription regulation</keyword>
<dbReference type="PANTHER" id="PTHR30055:SF148">
    <property type="entry name" value="TETR-FAMILY TRANSCRIPTIONAL REGULATOR"/>
    <property type="match status" value="1"/>
</dbReference>
<dbReference type="STRING" id="52.CMC5_071390"/>
<reference evidence="7 8" key="1">
    <citation type="submission" date="2015-07" db="EMBL/GenBank/DDBJ databases">
        <title>Genome analysis of myxobacterium Chondromyces crocatus Cm c5 reveals a high potential for natural compound synthesis and the genetic basis for the loss of fruiting body formation.</title>
        <authorList>
            <person name="Zaburannyi N."/>
            <person name="Bunk B."/>
            <person name="Maier J."/>
            <person name="Overmann J."/>
            <person name="Mueller R."/>
        </authorList>
    </citation>
    <scope>NUCLEOTIDE SEQUENCE [LARGE SCALE GENOMIC DNA]</scope>
    <source>
        <strain evidence="7 8">Cm c5</strain>
    </source>
</reference>
<protein>
    <recommendedName>
        <fullName evidence="6">HTH tetR-type domain-containing protein</fullName>
    </recommendedName>
</protein>
<dbReference type="InterPro" id="IPR001647">
    <property type="entry name" value="HTH_TetR"/>
</dbReference>
<proteinExistence type="predicted"/>
<evidence type="ECO:0000256" key="2">
    <source>
        <dbReference type="ARBA" id="ARBA00023125"/>
    </source>
</evidence>
<keyword evidence="3" id="KW-0804">Transcription</keyword>
<sequence>MRGCGDVAVKQVRGERLVNKVLDTTVEELSRVGYETLSIEAVAARADVNKTTVYRRWPTKRDLVKAALERVARCQTMVPDTGDLRTDMLQHVSALRDDAESPALKSVIRMVFAADQHTELAQLAAHIRAEKELTARAMYQRAIARGELHPDTDIELVHDVLFGAIQHLVLFHPEPCPDTQLAQVIDMVLVSASSEMARRRPTLEPPPSPSMPRASRTTATPRSKKPRTSASSDVRRRPRRH</sequence>
<dbReference type="InterPro" id="IPR050109">
    <property type="entry name" value="HTH-type_TetR-like_transc_reg"/>
</dbReference>
<evidence type="ECO:0000256" key="4">
    <source>
        <dbReference type="PROSITE-ProRule" id="PRU00335"/>
    </source>
</evidence>
<dbReference type="InterPro" id="IPR036271">
    <property type="entry name" value="Tet_transcr_reg_TetR-rel_C_sf"/>
</dbReference>
<dbReference type="PROSITE" id="PS01081">
    <property type="entry name" value="HTH_TETR_1"/>
    <property type="match status" value="1"/>
</dbReference>
<accession>A0A0K1EPY4</accession>
<evidence type="ECO:0000256" key="5">
    <source>
        <dbReference type="SAM" id="MobiDB-lite"/>
    </source>
</evidence>
<name>A0A0K1EPY4_CHOCO</name>
<evidence type="ECO:0000313" key="8">
    <source>
        <dbReference type="Proteomes" id="UP000067626"/>
    </source>
</evidence>
<dbReference type="EMBL" id="CP012159">
    <property type="protein sequence ID" value="AKT42911.1"/>
    <property type="molecule type" value="Genomic_DNA"/>
</dbReference>